<evidence type="ECO:0000313" key="9">
    <source>
        <dbReference type="Proteomes" id="UP001381693"/>
    </source>
</evidence>
<evidence type="ECO:0000313" key="8">
    <source>
        <dbReference type="EMBL" id="KAK7017964.1"/>
    </source>
</evidence>
<comment type="caution">
    <text evidence="8">The sequence shown here is derived from an EMBL/GenBank/DDBJ whole genome shotgun (WGS) entry which is preliminary data.</text>
</comment>
<dbReference type="GO" id="GO:0003735">
    <property type="term" value="F:structural constituent of ribosome"/>
    <property type="evidence" value="ECO:0007669"/>
    <property type="project" value="TreeGrafter"/>
</dbReference>
<comment type="similarity">
    <text evidence="6">Belongs to the mitochondrion-specific ribosomal protein mL54 family.</text>
</comment>
<dbReference type="EMBL" id="JAXCGZ010023059">
    <property type="protein sequence ID" value="KAK7017964.1"/>
    <property type="molecule type" value="Genomic_DNA"/>
</dbReference>
<protein>
    <recommendedName>
        <fullName evidence="7">Large ribosomal subunit protein mL54</fullName>
    </recommendedName>
</protein>
<keyword evidence="3 8" id="KW-0689">Ribosomal protein</keyword>
<keyword evidence="5" id="KW-0687">Ribonucleoprotein</keyword>
<gene>
    <name evidence="8" type="primary">MRPL54</name>
    <name evidence="8" type="ORF">SK128_001870</name>
</gene>
<keyword evidence="2" id="KW-0809">Transit peptide</keyword>
<dbReference type="Proteomes" id="UP001381693">
    <property type="component" value="Unassembled WGS sequence"/>
</dbReference>
<organism evidence="8 9">
    <name type="scientific">Halocaridina rubra</name>
    <name type="common">Hawaiian red shrimp</name>
    <dbReference type="NCBI Taxonomy" id="373956"/>
    <lineage>
        <taxon>Eukaryota</taxon>
        <taxon>Metazoa</taxon>
        <taxon>Ecdysozoa</taxon>
        <taxon>Arthropoda</taxon>
        <taxon>Crustacea</taxon>
        <taxon>Multicrustacea</taxon>
        <taxon>Malacostraca</taxon>
        <taxon>Eumalacostraca</taxon>
        <taxon>Eucarida</taxon>
        <taxon>Decapoda</taxon>
        <taxon>Pleocyemata</taxon>
        <taxon>Caridea</taxon>
        <taxon>Atyoidea</taxon>
        <taxon>Atyidae</taxon>
        <taxon>Halocaridina</taxon>
    </lineage>
</organism>
<dbReference type="PANTHER" id="PTHR28595:SF1">
    <property type="entry name" value="LARGE RIBOSOMAL SUBUNIT PROTEIN ML54"/>
    <property type="match status" value="1"/>
</dbReference>
<name>A0AAN8WM88_HALRR</name>
<evidence type="ECO:0000256" key="4">
    <source>
        <dbReference type="ARBA" id="ARBA00023128"/>
    </source>
</evidence>
<comment type="subcellular location">
    <subcellularLocation>
        <location evidence="1">Mitochondrion</location>
    </subcellularLocation>
</comment>
<dbReference type="Pfam" id="PF08561">
    <property type="entry name" value="Ribosomal_L37"/>
    <property type="match status" value="1"/>
</dbReference>
<dbReference type="InterPro" id="IPR013870">
    <property type="entry name" value="Ribosomal_mL54"/>
</dbReference>
<evidence type="ECO:0000256" key="5">
    <source>
        <dbReference type="ARBA" id="ARBA00023274"/>
    </source>
</evidence>
<evidence type="ECO:0000256" key="2">
    <source>
        <dbReference type="ARBA" id="ARBA00022946"/>
    </source>
</evidence>
<evidence type="ECO:0000256" key="6">
    <source>
        <dbReference type="ARBA" id="ARBA00033752"/>
    </source>
</evidence>
<dbReference type="GO" id="GO:0005762">
    <property type="term" value="C:mitochondrial large ribosomal subunit"/>
    <property type="evidence" value="ECO:0007669"/>
    <property type="project" value="TreeGrafter"/>
</dbReference>
<evidence type="ECO:0000256" key="3">
    <source>
        <dbReference type="ARBA" id="ARBA00022980"/>
    </source>
</evidence>
<proteinExistence type="inferred from homology"/>
<sequence length="136" mass="15677">MALLGVTTTFQGFGVALRPLIIPSCTYIFAQRNYARPLITSKKKMKLGPAIEKVRLPVETDAEKLVNYVCGSNPVKENPQDIKLKDDSEYPDWLWTLRTGKPPPLEEMDPNTKQYWRRLRTMAMKRKNVLRKAKGR</sequence>
<reference evidence="8 9" key="1">
    <citation type="submission" date="2023-11" db="EMBL/GenBank/DDBJ databases">
        <title>Halocaridina rubra genome assembly.</title>
        <authorList>
            <person name="Smith C."/>
        </authorList>
    </citation>
    <scope>NUCLEOTIDE SEQUENCE [LARGE SCALE GENOMIC DNA]</scope>
    <source>
        <strain evidence="8">EP-1</strain>
        <tissue evidence="8">Whole</tissue>
    </source>
</reference>
<evidence type="ECO:0000256" key="7">
    <source>
        <dbReference type="ARBA" id="ARBA00035179"/>
    </source>
</evidence>
<keyword evidence="9" id="KW-1185">Reference proteome</keyword>
<accession>A0AAN8WM88</accession>
<keyword evidence="4" id="KW-0496">Mitochondrion</keyword>
<dbReference type="AlphaFoldDB" id="A0AAN8WM88"/>
<evidence type="ECO:0000256" key="1">
    <source>
        <dbReference type="ARBA" id="ARBA00004173"/>
    </source>
</evidence>
<dbReference type="PANTHER" id="PTHR28595">
    <property type="entry name" value="39S RIBOSOMAL PROTEIN L54, MITOCHONDRIAL"/>
    <property type="match status" value="1"/>
</dbReference>